<dbReference type="GO" id="GO:0006457">
    <property type="term" value="P:protein folding"/>
    <property type="evidence" value="ECO:0007669"/>
    <property type="project" value="InterPro"/>
</dbReference>
<dbReference type="Pfam" id="PF05697">
    <property type="entry name" value="Trigger_N"/>
    <property type="match status" value="1"/>
</dbReference>
<dbReference type="SUPFAM" id="SSF109998">
    <property type="entry name" value="Triger factor/SurA peptide-binding domain-like"/>
    <property type="match status" value="1"/>
</dbReference>
<feature type="domain" description="Trigger factor C-terminal" evidence="5">
    <location>
        <begin position="215"/>
        <end position="348"/>
    </location>
</feature>
<evidence type="ECO:0000256" key="2">
    <source>
        <dbReference type="ARBA" id="ARBA00023235"/>
    </source>
</evidence>
<dbReference type="Gene3D" id="3.30.70.1050">
    <property type="entry name" value="Trigger factor ribosome-binding domain"/>
    <property type="match status" value="1"/>
</dbReference>
<evidence type="ECO:0000256" key="1">
    <source>
        <dbReference type="ARBA" id="ARBA00023110"/>
    </source>
</evidence>
<dbReference type="Pfam" id="PF05698">
    <property type="entry name" value="Trigger_C"/>
    <property type="match status" value="1"/>
</dbReference>
<evidence type="ECO:0000259" key="4">
    <source>
        <dbReference type="Pfam" id="PF05697"/>
    </source>
</evidence>
<dbReference type="InterPro" id="IPR037041">
    <property type="entry name" value="Trigger_fac_C_sf"/>
</dbReference>
<dbReference type="InterPro" id="IPR008880">
    <property type="entry name" value="Trigger_fac_C"/>
</dbReference>
<dbReference type="GO" id="GO:0015031">
    <property type="term" value="P:protein transport"/>
    <property type="evidence" value="ECO:0007669"/>
    <property type="project" value="InterPro"/>
</dbReference>
<organism evidence="6 7">
    <name type="scientific">Candidatus Nomurabacteria bacterium GW2011_GWC2_35_8</name>
    <dbReference type="NCBI Taxonomy" id="1618752"/>
    <lineage>
        <taxon>Bacteria</taxon>
        <taxon>Candidatus Nomuraibacteriota</taxon>
    </lineage>
</organism>
<dbReference type="PATRIC" id="fig|1618752.3.peg.376"/>
<evidence type="ECO:0000259" key="5">
    <source>
        <dbReference type="Pfam" id="PF05698"/>
    </source>
</evidence>
<name>A0A0G0D4W8_9BACT</name>
<dbReference type="InterPro" id="IPR027304">
    <property type="entry name" value="Trigger_fact/SurA_dom_sf"/>
</dbReference>
<feature type="compositionally biased region" description="Basic and acidic residues" evidence="3">
    <location>
        <begin position="164"/>
        <end position="182"/>
    </location>
</feature>
<feature type="domain" description="Trigger factor ribosome-binding bacterial" evidence="4">
    <location>
        <begin position="1"/>
        <end position="150"/>
    </location>
</feature>
<feature type="region of interest" description="Disordered" evidence="3">
    <location>
        <begin position="158"/>
        <end position="182"/>
    </location>
</feature>
<keyword evidence="2" id="KW-0413">Isomerase</keyword>
<dbReference type="EMBL" id="LBQZ01000020">
    <property type="protein sequence ID" value="KKP88358.1"/>
    <property type="molecule type" value="Genomic_DNA"/>
</dbReference>
<keyword evidence="1" id="KW-0697">Rotamase</keyword>
<evidence type="ECO:0000256" key="3">
    <source>
        <dbReference type="SAM" id="MobiDB-lite"/>
    </source>
</evidence>
<sequence>MKITVKKLPKSEVEIEGEIEVDIFESYFAKALKKLGENLKLDGFRKGKIPESVLLSNIPEISILEEMANMALSEYYPKILEQEKIDTISRPEISITKLARKNPLGFKIKTAILPEIKLADYKGSAKKIIESITDKEKDTTVTDKDMEDTIMDIRKSRAPKKHMKDGEKPHVHKKGEEHKHEEVQVLDTKIPVSNTSELPEFDDKFVQALGPFKDVADFKAKLKENIKLEKENKQKEKTRLKIIEKIIADSTVDVPEILIEVELDKILYRMESDITQMGLKFEDYLKHLNKKVEDLRKDFRTDALNKAKLALILNQIAKVEKIVADSEQVAKEVAQILSYYKDADPERARMHAENVLTNEKIFQFLENQK</sequence>
<dbReference type="Gene3D" id="1.10.3120.10">
    <property type="entry name" value="Trigger factor, C-terminal domain"/>
    <property type="match status" value="1"/>
</dbReference>
<dbReference type="AlphaFoldDB" id="A0A0G0D4W8"/>
<proteinExistence type="predicted"/>
<dbReference type="InterPro" id="IPR008881">
    <property type="entry name" value="Trigger_fac_ribosome-bd_bac"/>
</dbReference>
<dbReference type="InterPro" id="IPR036611">
    <property type="entry name" value="Trigger_fac_ribosome-bd_sf"/>
</dbReference>
<comment type="caution">
    <text evidence="6">The sequence shown here is derived from an EMBL/GenBank/DDBJ whole genome shotgun (WGS) entry which is preliminary data.</text>
</comment>
<evidence type="ECO:0000313" key="7">
    <source>
        <dbReference type="Proteomes" id="UP000034798"/>
    </source>
</evidence>
<dbReference type="SUPFAM" id="SSF102735">
    <property type="entry name" value="Trigger factor ribosome-binding domain"/>
    <property type="match status" value="1"/>
</dbReference>
<accession>A0A0G0D4W8</accession>
<gene>
    <name evidence="6" type="ORF">UR91_C0020G0014</name>
</gene>
<protein>
    <submittedName>
        <fullName evidence="6">Trigger factor</fullName>
    </submittedName>
</protein>
<dbReference type="GO" id="GO:0003755">
    <property type="term" value="F:peptidyl-prolyl cis-trans isomerase activity"/>
    <property type="evidence" value="ECO:0007669"/>
    <property type="project" value="UniProtKB-KW"/>
</dbReference>
<evidence type="ECO:0000313" key="6">
    <source>
        <dbReference type="EMBL" id="KKP88358.1"/>
    </source>
</evidence>
<reference evidence="6 7" key="1">
    <citation type="journal article" date="2015" name="Nature">
        <title>rRNA introns, odd ribosomes, and small enigmatic genomes across a large radiation of phyla.</title>
        <authorList>
            <person name="Brown C.T."/>
            <person name="Hug L.A."/>
            <person name="Thomas B.C."/>
            <person name="Sharon I."/>
            <person name="Castelle C.J."/>
            <person name="Singh A."/>
            <person name="Wilkins M.J."/>
            <person name="Williams K.H."/>
            <person name="Banfield J.F."/>
        </authorList>
    </citation>
    <scope>NUCLEOTIDE SEQUENCE [LARGE SCALE GENOMIC DNA]</scope>
</reference>
<dbReference type="Proteomes" id="UP000034798">
    <property type="component" value="Unassembled WGS sequence"/>
</dbReference>